<dbReference type="EC" id="4.2.1.59" evidence="16"/>
<dbReference type="InterPro" id="IPR020568">
    <property type="entry name" value="Ribosomal_Su5_D2-typ_SF"/>
</dbReference>
<dbReference type="Gene3D" id="3.10.129.10">
    <property type="entry name" value="Hotdog Thioesterase"/>
    <property type="match status" value="1"/>
</dbReference>
<dbReference type="InterPro" id="IPR004463">
    <property type="entry name" value="UDP-acyl_GlcNac_deAcase"/>
</dbReference>
<evidence type="ECO:0000313" key="18">
    <source>
        <dbReference type="Proteomes" id="UP000541810"/>
    </source>
</evidence>
<accession>A0A7X0LKD6</accession>
<dbReference type="GO" id="GO:0005737">
    <property type="term" value="C:cytoplasm"/>
    <property type="evidence" value="ECO:0007669"/>
    <property type="project" value="UniProtKB-SubCell"/>
</dbReference>
<dbReference type="GO" id="GO:0009245">
    <property type="term" value="P:lipid A biosynthetic process"/>
    <property type="evidence" value="ECO:0007669"/>
    <property type="project" value="UniProtKB-UniRule"/>
</dbReference>
<dbReference type="GO" id="GO:0103117">
    <property type="term" value="F:UDP-3-O-acyl-N-acetylglucosamine deacetylase activity"/>
    <property type="evidence" value="ECO:0007669"/>
    <property type="project" value="UniProtKB-UniRule"/>
</dbReference>
<comment type="similarity">
    <text evidence="15">Belongs to the LpxC family.</text>
</comment>
<dbReference type="GO" id="GO:0016020">
    <property type="term" value="C:membrane"/>
    <property type="evidence" value="ECO:0007669"/>
    <property type="project" value="GOC"/>
</dbReference>
<dbReference type="InterPro" id="IPR010084">
    <property type="entry name" value="FabZ"/>
</dbReference>
<evidence type="ECO:0000256" key="11">
    <source>
        <dbReference type="ARBA" id="ARBA00023098"/>
    </source>
</evidence>
<dbReference type="NCBIfam" id="TIGR01750">
    <property type="entry name" value="fabZ"/>
    <property type="match status" value="1"/>
</dbReference>
<evidence type="ECO:0000256" key="3">
    <source>
        <dbReference type="ARBA" id="ARBA00004496"/>
    </source>
</evidence>
<evidence type="ECO:0000256" key="16">
    <source>
        <dbReference type="HAMAP-Rule" id="MF_00406"/>
    </source>
</evidence>
<feature type="active site" description="Proton donor" evidence="15">
    <location>
        <position position="268"/>
    </location>
</feature>
<keyword evidence="18" id="KW-1185">Reference proteome</keyword>
<comment type="catalytic activity">
    <reaction evidence="16">
        <text>a (3R)-hydroxyacyl-[ACP] = a (2E)-enoyl-[ACP] + H2O</text>
        <dbReference type="Rhea" id="RHEA:13097"/>
        <dbReference type="Rhea" id="RHEA-COMP:9925"/>
        <dbReference type="Rhea" id="RHEA-COMP:9945"/>
        <dbReference type="ChEBI" id="CHEBI:15377"/>
        <dbReference type="ChEBI" id="CHEBI:78784"/>
        <dbReference type="ChEBI" id="CHEBI:78827"/>
        <dbReference type="EC" id="4.2.1.59"/>
    </reaction>
</comment>
<dbReference type="Gene3D" id="3.30.1700.10">
    <property type="entry name" value="lpxc deacetylase, domain 2"/>
    <property type="match status" value="1"/>
</dbReference>
<comment type="subcellular location">
    <subcellularLocation>
        <location evidence="3 16">Cytoplasm</location>
    </subcellularLocation>
</comment>
<dbReference type="PANTHER" id="PTHR33694">
    <property type="entry name" value="UDP-3-O-ACYL-N-ACETYLGLUCOSAMINE DEACETYLASE 1, MITOCHONDRIAL-RELATED"/>
    <property type="match status" value="1"/>
</dbReference>
<feature type="active site" evidence="16">
    <location>
        <position position="343"/>
    </location>
</feature>
<name>A0A7X0LKD6_9BACT</name>
<feature type="binding site" evidence="15">
    <location>
        <position position="78"/>
    </location>
    <ligand>
        <name>Zn(2+)</name>
        <dbReference type="ChEBI" id="CHEBI:29105"/>
    </ligand>
</feature>
<comment type="caution">
    <text evidence="17">The sequence shown here is derived from an EMBL/GenBank/DDBJ whole genome shotgun (WGS) entry which is preliminary data.</text>
</comment>
<dbReference type="NCBIfam" id="TIGR00325">
    <property type="entry name" value="lpxC"/>
    <property type="match status" value="1"/>
</dbReference>
<dbReference type="RefSeq" id="WP_184677374.1">
    <property type="nucleotide sequence ID" value="NZ_JACHGY010000001.1"/>
</dbReference>
<protein>
    <recommendedName>
        <fullName evidence="15 16">Multifunctional fusion protein</fullName>
    </recommendedName>
    <domain>
        <recommendedName>
            <fullName evidence="16">3-hydroxyacyl-[acyl-carrier-protein] dehydratase FabZ</fullName>
            <ecNumber evidence="16">4.2.1.59</ecNumber>
        </recommendedName>
        <alternativeName>
            <fullName evidence="16">(3R)-hydroxymyristoyl-[acyl-carrier-protein] dehydratase</fullName>
        </alternativeName>
        <alternativeName>
            <fullName evidence="16">Beta-hydroxyacyl-ACP dehydratase</fullName>
            <shortName evidence="16">(3R)-hydroxymyristoyl-ACP dehydrase</shortName>
        </alternativeName>
    </domain>
    <domain>
        <recommendedName>
            <fullName evidence="15">UDP-3-O-acyl-N-acetylglucosamine deacetylase</fullName>
            <shortName evidence="15">UDP-3-O-acyl-GlcNAc deacetylase</shortName>
            <ecNumber evidence="15">3.5.1.108</ecNumber>
        </recommendedName>
        <alternativeName>
            <fullName evidence="15">UDP-3-O-[R-3-hydroxymyristoyl]-N-acetylglucosamine deacetylase</fullName>
        </alternativeName>
    </domain>
</protein>
<organism evidence="17 18">
    <name type="scientific">Algisphaera agarilytica</name>
    <dbReference type="NCBI Taxonomy" id="1385975"/>
    <lineage>
        <taxon>Bacteria</taxon>
        <taxon>Pseudomonadati</taxon>
        <taxon>Planctomycetota</taxon>
        <taxon>Phycisphaerae</taxon>
        <taxon>Phycisphaerales</taxon>
        <taxon>Phycisphaeraceae</taxon>
        <taxon>Algisphaera</taxon>
    </lineage>
</organism>
<dbReference type="InterPro" id="IPR029069">
    <property type="entry name" value="HotDog_dom_sf"/>
</dbReference>
<dbReference type="EC" id="3.5.1.108" evidence="15"/>
<dbReference type="Gene3D" id="3.30.230.20">
    <property type="entry name" value="lpxc deacetylase, domain 1"/>
    <property type="match status" value="1"/>
</dbReference>
<evidence type="ECO:0000256" key="13">
    <source>
        <dbReference type="ARBA" id="ARBA00024535"/>
    </source>
</evidence>
<dbReference type="FunFam" id="3.10.129.10:FF:000001">
    <property type="entry name" value="3-hydroxyacyl-[acyl-carrier-protein] dehydratase FabZ"/>
    <property type="match status" value="1"/>
</dbReference>
<dbReference type="UniPathway" id="UPA00359">
    <property type="reaction ID" value="UER00478"/>
</dbReference>
<comment type="pathway">
    <text evidence="4 15">Glycolipid biosynthesis; lipid IV(A) biosynthesis; lipid IV(A) from (3R)-3-hydroxytetradecanoyl-[acyl-carrier-protein] and UDP-N-acetyl-alpha-D-glucosamine: step 2/6.</text>
</comment>
<dbReference type="EMBL" id="JACHGY010000001">
    <property type="protein sequence ID" value="MBB6429812.1"/>
    <property type="molecule type" value="Genomic_DNA"/>
</dbReference>
<evidence type="ECO:0000256" key="8">
    <source>
        <dbReference type="ARBA" id="ARBA00022723"/>
    </source>
</evidence>
<proteinExistence type="inferred from homology"/>
<evidence type="ECO:0000256" key="2">
    <source>
        <dbReference type="ARBA" id="ARBA00002923"/>
    </source>
</evidence>
<dbReference type="Pfam" id="PF07977">
    <property type="entry name" value="FabA"/>
    <property type="match status" value="1"/>
</dbReference>
<keyword evidence="8 15" id="KW-0479">Metal-binding</keyword>
<comment type="function">
    <text evidence="14 16">Involved in unsaturated fatty acids biosynthesis. Catalyzes the dehydration of short chain beta-hydroxyacyl-ACPs and long chain saturated and unsaturated beta-hydroxyacyl-ACPs.</text>
</comment>
<reference evidence="17 18" key="1">
    <citation type="submission" date="2020-08" db="EMBL/GenBank/DDBJ databases">
        <title>Genomic Encyclopedia of Type Strains, Phase IV (KMG-IV): sequencing the most valuable type-strain genomes for metagenomic binning, comparative biology and taxonomic classification.</title>
        <authorList>
            <person name="Goeker M."/>
        </authorList>
    </citation>
    <scope>NUCLEOTIDE SEQUENCE [LARGE SCALE GENOMIC DNA]</scope>
    <source>
        <strain evidence="17 18">DSM 103725</strain>
    </source>
</reference>
<evidence type="ECO:0000256" key="6">
    <source>
        <dbReference type="ARBA" id="ARBA00022516"/>
    </source>
</evidence>
<comment type="function">
    <text evidence="2 15">Catalyzes the hydrolysis of UDP-3-O-myristoyl-N-acetylglucosamine to form UDP-3-O-myristoylglucosamine and acetate, the committed step in lipid A biosynthesis.</text>
</comment>
<dbReference type="InterPro" id="IPR015870">
    <property type="entry name" value="UDP-acyl_N-AcGlcN_deAcase_N"/>
</dbReference>
<dbReference type="InterPro" id="IPR013114">
    <property type="entry name" value="FabA_FabZ"/>
</dbReference>
<dbReference type="HAMAP" id="MF_00388">
    <property type="entry name" value="LpxC"/>
    <property type="match status" value="1"/>
</dbReference>
<keyword evidence="5 16" id="KW-0963">Cytoplasm</keyword>
<evidence type="ECO:0000256" key="14">
    <source>
        <dbReference type="ARBA" id="ARBA00025049"/>
    </source>
</evidence>
<comment type="catalytic activity">
    <reaction evidence="13 15">
        <text>a UDP-3-O-[(3R)-3-hydroxyacyl]-N-acetyl-alpha-D-glucosamine + H2O = a UDP-3-O-[(3R)-3-hydroxyacyl]-alpha-D-glucosamine + acetate</text>
        <dbReference type="Rhea" id="RHEA:67816"/>
        <dbReference type="ChEBI" id="CHEBI:15377"/>
        <dbReference type="ChEBI" id="CHEBI:30089"/>
        <dbReference type="ChEBI" id="CHEBI:137740"/>
        <dbReference type="ChEBI" id="CHEBI:173225"/>
        <dbReference type="EC" id="3.5.1.108"/>
    </reaction>
</comment>
<evidence type="ECO:0000256" key="5">
    <source>
        <dbReference type="ARBA" id="ARBA00022490"/>
    </source>
</evidence>
<keyword evidence="12 16" id="KW-0456">Lyase</keyword>
<sequence>MDSHQHTISTPQSMSGRGLFHGVPVNLTFLPAPANHGIVFRRTDLNNAEIPVSVEHVTKRVRRTAIKVGEASVDTIEHCMSAVAAHAIDNLIIELDGPEVPAMDGSSLPFYETLLKAGIAKQDTPRRRLVVKTPVVIREDDAMVAALPSPDPGMQVVYELDYTGVSKVIGRQLKTFDLDDPEADYAKEIAPSRTFSLEAEAMAAQKAGLFPHLTVDTALVIGDDGPLGTNEFRFDDEPVRHKMLDLIGDLYLLGAPIQGRIVAYKSGHPMNHRLVRELIKQHEAARLKDLAHHHSVLDVRRLFRMMPHRYPMLLVDRVVEIVGDQRAVGVKNVTINEPFFQGHYPNTPIMPGVLVVEAMAQLSGVLIGQSLEQVGKLPVLLSLDRVKLRKPVTPGDQLMLIAEAVKIRSRIAHMHCRAYVAEELAAEAQVKFMMVDDEAE</sequence>
<dbReference type="CDD" id="cd01288">
    <property type="entry name" value="FabZ"/>
    <property type="match status" value="1"/>
</dbReference>
<evidence type="ECO:0000256" key="10">
    <source>
        <dbReference type="ARBA" id="ARBA00022833"/>
    </source>
</evidence>
<dbReference type="GO" id="GO:0019171">
    <property type="term" value="F:(3R)-hydroxyacyl-[acyl-carrier-protein] dehydratase activity"/>
    <property type="evidence" value="ECO:0007669"/>
    <property type="project" value="UniProtKB-EC"/>
</dbReference>
<dbReference type="GO" id="GO:0046872">
    <property type="term" value="F:metal ion binding"/>
    <property type="evidence" value="ECO:0007669"/>
    <property type="project" value="UniProtKB-KW"/>
</dbReference>
<comment type="cofactor">
    <cofactor evidence="1 15">
        <name>Zn(2+)</name>
        <dbReference type="ChEBI" id="CHEBI:29105"/>
    </cofactor>
</comment>
<evidence type="ECO:0000256" key="4">
    <source>
        <dbReference type="ARBA" id="ARBA00005002"/>
    </source>
</evidence>
<evidence type="ECO:0000256" key="7">
    <source>
        <dbReference type="ARBA" id="ARBA00022556"/>
    </source>
</evidence>
<dbReference type="GO" id="GO:0006633">
    <property type="term" value="P:fatty acid biosynthetic process"/>
    <property type="evidence" value="ECO:0007669"/>
    <property type="project" value="UniProtKB-UniRule"/>
</dbReference>
<evidence type="ECO:0000256" key="9">
    <source>
        <dbReference type="ARBA" id="ARBA00022801"/>
    </source>
</evidence>
<keyword evidence="6 15" id="KW-0444">Lipid biosynthesis</keyword>
<dbReference type="SUPFAM" id="SSF54637">
    <property type="entry name" value="Thioesterase/thiol ester dehydrase-isomerase"/>
    <property type="match status" value="1"/>
</dbReference>
<dbReference type="AlphaFoldDB" id="A0A7X0LKD6"/>
<dbReference type="SUPFAM" id="SSF54211">
    <property type="entry name" value="Ribosomal protein S5 domain 2-like"/>
    <property type="match status" value="2"/>
</dbReference>
<evidence type="ECO:0000256" key="15">
    <source>
        <dbReference type="HAMAP-Rule" id="MF_00388"/>
    </source>
</evidence>
<keyword evidence="11 15" id="KW-0443">Lipid metabolism</keyword>
<keyword evidence="7 15" id="KW-0441">Lipid A biosynthesis</keyword>
<feature type="binding site" evidence="15">
    <location>
        <position position="241"/>
    </location>
    <ligand>
        <name>Zn(2+)</name>
        <dbReference type="ChEBI" id="CHEBI:29105"/>
    </ligand>
</feature>
<keyword evidence="10 15" id="KW-0862">Zinc</keyword>
<dbReference type="HAMAP" id="MF_00406">
    <property type="entry name" value="FabZ"/>
    <property type="match status" value="1"/>
</dbReference>
<gene>
    <name evidence="15" type="primary">lpxC</name>
    <name evidence="16" type="synonym">fabZ</name>
    <name evidence="17" type="ORF">HNQ40_001618</name>
</gene>
<dbReference type="Proteomes" id="UP000541810">
    <property type="component" value="Unassembled WGS sequence"/>
</dbReference>
<dbReference type="NCBIfam" id="NF000582">
    <property type="entry name" value="PRK00006.1"/>
    <property type="match status" value="1"/>
</dbReference>
<comment type="similarity">
    <text evidence="16">Belongs to the thioester dehydratase family. FabZ subfamily.</text>
</comment>
<keyword evidence="9 15" id="KW-0378">Hydrolase</keyword>
<feature type="binding site" evidence="15">
    <location>
        <position position="245"/>
    </location>
    <ligand>
        <name>Zn(2+)</name>
        <dbReference type="ChEBI" id="CHEBI:29105"/>
    </ligand>
</feature>
<evidence type="ECO:0000256" key="1">
    <source>
        <dbReference type="ARBA" id="ARBA00001947"/>
    </source>
</evidence>
<dbReference type="PANTHER" id="PTHR33694:SF1">
    <property type="entry name" value="UDP-3-O-ACYL-N-ACETYLGLUCOSAMINE DEACETYLASE 1, MITOCHONDRIAL-RELATED"/>
    <property type="match status" value="1"/>
</dbReference>
<dbReference type="Pfam" id="PF03331">
    <property type="entry name" value="LpxC"/>
    <property type="match status" value="1"/>
</dbReference>
<evidence type="ECO:0000256" key="12">
    <source>
        <dbReference type="ARBA" id="ARBA00023239"/>
    </source>
</evidence>
<dbReference type="InterPro" id="IPR011334">
    <property type="entry name" value="UDP-acyl_GlcNac_deAcase_C"/>
</dbReference>
<evidence type="ECO:0000313" key="17">
    <source>
        <dbReference type="EMBL" id="MBB6429812.1"/>
    </source>
</evidence>